<dbReference type="Proteomes" id="UP000612055">
    <property type="component" value="Unassembled WGS sequence"/>
</dbReference>
<feature type="transmembrane region" description="Helical" evidence="8">
    <location>
        <begin position="21"/>
        <end position="45"/>
    </location>
</feature>
<evidence type="ECO:0000256" key="4">
    <source>
        <dbReference type="ARBA" id="ARBA00022692"/>
    </source>
</evidence>
<dbReference type="Pfam" id="PF00909">
    <property type="entry name" value="Ammonium_transp"/>
    <property type="match status" value="1"/>
</dbReference>
<dbReference type="InterPro" id="IPR001905">
    <property type="entry name" value="Ammonium_transpt"/>
</dbReference>
<feature type="compositionally biased region" description="Low complexity" evidence="9">
    <location>
        <begin position="513"/>
        <end position="530"/>
    </location>
</feature>
<keyword evidence="5 8" id="KW-1133">Transmembrane helix</keyword>
<dbReference type="SUPFAM" id="SSF111352">
    <property type="entry name" value="Ammonium transporter"/>
    <property type="match status" value="1"/>
</dbReference>
<comment type="similarity">
    <text evidence="2 8">Belongs to the ammonia transporter channel (TC 1.A.11.2) family.</text>
</comment>
<gene>
    <name evidence="11" type="ORF">HYH03_012751</name>
</gene>
<feature type="transmembrane region" description="Helical" evidence="8">
    <location>
        <begin position="229"/>
        <end position="250"/>
    </location>
</feature>
<protein>
    <recommendedName>
        <fullName evidence="8">Ammonium transporter</fullName>
    </recommendedName>
</protein>
<proteinExistence type="inferred from homology"/>
<evidence type="ECO:0000256" key="3">
    <source>
        <dbReference type="ARBA" id="ARBA00022448"/>
    </source>
</evidence>
<reference evidence="11" key="1">
    <citation type="journal article" date="2020" name="bioRxiv">
        <title>Comparative genomics of Chlamydomonas.</title>
        <authorList>
            <person name="Craig R.J."/>
            <person name="Hasan A.R."/>
            <person name="Ness R.W."/>
            <person name="Keightley P.D."/>
        </authorList>
    </citation>
    <scope>NUCLEOTIDE SEQUENCE</scope>
    <source>
        <strain evidence="11">CCAP 11/70</strain>
    </source>
</reference>
<keyword evidence="3 8" id="KW-0813">Transport</keyword>
<comment type="subcellular location">
    <subcellularLocation>
        <location evidence="8">Cell membrane</location>
        <topology evidence="8">Multi-pass membrane protein</topology>
    </subcellularLocation>
    <subcellularLocation>
        <location evidence="1">Membrane</location>
        <topology evidence="1">Multi-pass membrane protein</topology>
    </subcellularLocation>
</comment>
<evidence type="ECO:0000313" key="11">
    <source>
        <dbReference type="EMBL" id="KAG2488753.1"/>
    </source>
</evidence>
<dbReference type="PANTHER" id="PTHR11730">
    <property type="entry name" value="AMMONIUM TRANSPORTER"/>
    <property type="match status" value="1"/>
</dbReference>
<dbReference type="PANTHER" id="PTHR11730:SF6">
    <property type="entry name" value="AMMONIUM TRANSPORTER"/>
    <property type="match status" value="1"/>
</dbReference>
<dbReference type="EMBL" id="JAEHOE010000080">
    <property type="protein sequence ID" value="KAG2488753.1"/>
    <property type="molecule type" value="Genomic_DNA"/>
</dbReference>
<feature type="compositionally biased region" description="Gly residues" evidence="9">
    <location>
        <begin position="531"/>
        <end position="553"/>
    </location>
</feature>
<feature type="domain" description="Ammonium transporter AmtB-like" evidence="10">
    <location>
        <begin position="1"/>
        <end position="410"/>
    </location>
</feature>
<name>A0A835XTJ7_9CHLO</name>
<dbReference type="InterPro" id="IPR018047">
    <property type="entry name" value="Ammonium_transpt_CS"/>
</dbReference>
<keyword evidence="6 8" id="KW-0472">Membrane</keyword>
<feature type="region of interest" description="Disordered" evidence="9">
    <location>
        <begin position="435"/>
        <end position="458"/>
    </location>
</feature>
<feature type="transmembrane region" description="Helical" evidence="8">
    <location>
        <begin position="106"/>
        <end position="127"/>
    </location>
</feature>
<organism evidence="11 12">
    <name type="scientific">Edaphochlamys debaryana</name>
    <dbReference type="NCBI Taxonomy" id="47281"/>
    <lineage>
        <taxon>Eukaryota</taxon>
        <taxon>Viridiplantae</taxon>
        <taxon>Chlorophyta</taxon>
        <taxon>core chlorophytes</taxon>
        <taxon>Chlorophyceae</taxon>
        <taxon>CS clade</taxon>
        <taxon>Chlamydomonadales</taxon>
        <taxon>Chlamydomonadales incertae sedis</taxon>
        <taxon>Edaphochlamys</taxon>
    </lineage>
</organism>
<evidence type="ECO:0000256" key="2">
    <source>
        <dbReference type="ARBA" id="ARBA00005887"/>
    </source>
</evidence>
<keyword evidence="4 8" id="KW-0812">Transmembrane</keyword>
<evidence type="ECO:0000259" key="10">
    <source>
        <dbReference type="Pfam" id="PF00909"/>
    </source>
</evidence>
<feature type="transmembrane region" description="Helical" evidence="8">
    <location>
        <begin position="365"/>
        <end position="383"/>
    </location>
</feature>
<comment type="caution">
    <text evidence="11">The sequence shown here is derived from an EMBL/GenBank/DDBJ whole genome shotgun (WGS) entry which is preliminary data.</text>
</comment>
<evidence type="ECO:0000256" key="5">
    <source>
        <dbReference type="ARBA" id="ARBA00022989"/>
    </source>
</evidence>
<sequence length="671" mass="68908">MHGGFAMLEAGAIRSKNAVNILLQTLLDACASALMWYFCGFGFAFGLGDDPNGFIGNAMFALARVGSHNTGSGTGRWLDFFFQWAFCATAATIPAGSVAERCNFNAYLAYSVFISGFLYPVAAHWVWSVEGWLGYGKREDPLWGSGAIDFAGSGVVHMLGGMAGLAGAILLGPRMGRFDADGKPADLPGHSAVLVVLGTVLLWFGWYGFNPASTLFIDTGLTAAVASRAAVTTTLSGAAGGVACMLWTWARTRSWDLFAITNGILCGFVAVTAGCHVYEPWAAILCGACAGVIFDLVCLLLLRFQIDDPLSAGPMHGFCGAFGVLLVGLLAKEEYVVQSYVRPSYPYGLLYGGGGRLLACQVVEVLAIGAWSLGIMLGFFWILRRLGMLRVTAEEEVMGLDISRHCAKAYNIEGSYGMPLVMDLSTYEGAMDGLGRGKAQGGVPRKPQPGKGEPEGAIGDAIMRGEDVGGVPLSASAARSGWGAPPQSKSPTPKDVDDVTAFGADEDLDPGEEGSSGSSGSAGDGRSAGASRGGGGQKAAGPTGGAGGGSGMGGERDGTLFSPSRRGSGWQQPPLGSDPADQGETLQLSEFGAAPTGGAAGGGGRQGSPSSGPRGDAILRLGGGSGSGGRSRNAVVPEPSAPPPRAVSGVARLEQVQEFDADADVSVHRLE</sequence>
<feature type="transmembrane region" description="Helical" evidence="8">
    <location>
        <begin position="257"/>
        <end position="274"/>
    </location>
</feature>
<feature type="transmembrane region" description="Helical" evidence="8">
    <location>
        <begin position="81"/>
        <end position="99"/>
    </location>
</feature>
<dbReference type="GO" id="GO:0008519">
    <property type="term" value="F:ammonium channel activity"/>
    <property type="evidence" value="ECO:0007669"/>
    <property type="project" value="InterPro"/>
</dbReference>
<evidence type="ECO:0000313" key="12">
    <source>
        <dbReference type="Proteomes" id="UP000612055"/>
    </source>
</evidence>
<accession>A0A835XTJ7</accession>
<evidence type="ECO:0000256" key="6">
    <source>
        <dbReference type="ARBA" id="ARBA00023136"/>
    </source>
</evidence>
<keyword evidence="12" id="KW-1185">Reference proteome</keyword>
<dbReference type="GO" id="GO:0005886">
    <property type="term" value="C:plasma membrane"/>
    <property type="evidence" value="ECO:0007669"/>
    <property type="project" value="UniProtKB-SubCell"/>
</dbReference>
<feature type="transmembrane region" description="Helical" evidence="8">
    <location>
        <begin position="280"/>
        <end position="302"/>
    </location>
</feature>
<dbReference type="PROSITE" id="PS01219">
    <property type="entry name" value="AMMONIUM_TRANSP"/>
    <property type="match status" value="1"/>
</dbReference>
<feature type="transmembrane region" description="Helical" evidence="8">
    <location>
        <begin position="192"/>
        <end position="209"/>
    </location>
</feature>
<dbReference type="GO" id="GO:0097272">
    <property type="term" value="P:ammonium homeostasis"/>
    <property type="evidence" value="ECO:0007669"/>
    <property type="project" value="TreeGrafter"/>
</dbReference>
<evidence type="ECO:0000256" key="7">
    <source>
        <dbReference type="ARBA" id="ARBA00023177"/>
    </source>
</evidence>
<dbReference type="InterPro" id="IPR024041">
    <property type="entry name" value="NH4_transpt_AmtB-like_dom"/>
</dbReference>
<dbReference type="OrthoDB" id="534912at2759"/>
<feature type="region of interest" description="Disordered" evidence="9">
    <location>
        <begin position="472"/>
        <end position="647"/>
    </location>
</feature>
<evidence type="ECO:0000256" key="1">
    <source>
        <dbReference type="ARBA" id="ARBA00004141"/>
    </source>
</evidence>
<evidence type="ECO:0000256" key="8">
    <source>
        <dbReference type="RuleBase" id="RU362002"/>
    </source>
</evidence>
<evidence type="ECO:0000256" key="9">
    <source>
        <dbReference type="SAM" id="MobiDB-lite"/>
    </source>
</evidence>
<dbReference type="Gene3D" id="1.10.3430.10">
    <property type="entry name" value="Ammonium transporter AmtB like domains"/>
    <property type="match status" value="1"/>
</dbReference>
<feature type="transmembrane region" description="Helical" evidence="8">
    <location>
        <begin position="314"/>
        <end position="331"/>
    </location>
</feature>
<feature type="transmembrane region" description="Helical" evidence="8">
    <location>
        <begin position="147"/>
        <end position="171"/>
    </location>
</feature>
<dbReference type="AlphaFoldDB" id="A0A835XTJ7"/>
<dbReference type="NCBIfam" id="TIGR00836">
    <property type="entry name" value="amt"/>
    <property type="match status" value="1"/>
</dbReference>
<dbReference type="InterPro" id="IPR029020">
    <property type="entry name" value="Ammonium/urea_transptr"/>
</dbReference>
<keyword evidence="7 8" id="KW-0924">Ammonia transport</keyword>